<protein>
    <submittedName>
        <fullName evidence="3">Fumarylacetoacetate (FAA) hydrolase</fullName>
    </submittedName>
</protein>
<dbReference type="PANTHER" id="PTHR43211">
    <property type="entry name" value="FUMARYLACETOACETATE HYDROLASE"/>
    <property type="match status" value="1"/>
</dbReference>
<dbReference type="OrthoDB" id="9775905at2"/>
<feature type="domain" description="Fumarylacetoacetase-like C-terminal" evidence="1">
    <location>
        <begin position="81"/>
        <end position="332"/>
    </location>
</feature>
<accession>A0A420WFB8</accession>
<dbReference type="RefSeq" id="WP_121102623.1">
    <property type="nucleotide sequence ID" value="NZ_RBII01000002.1"/>
</dbReference>
<dbReference type="SUPFAM" id="SSF56529">
    <property type="entry name" value="FAH"/>
    <property type="match status" value="1"/>
</dbReference>
<evidence type="ECO:0000259" key="1">
    <source>
        <dbReference type="Pfam" id="PF01557"/>
    </source>
</evidence>
<dbReference type="Gene3D" id="3.90.850.10">
    <property type="entry name" value="Fumarylacetoacetase-like, C-terminal domain"/>
    <property type="match status" value="1"/>
</dbReference>
<dbReference type="InterPro" id="IPR041072">
    <property type="entry name" value="FAA_hydro_N"/>
</dbReference>
<dbReference type="Pfam" id="PF18288">
    <property type="entry name" value="FAA_hydro_N_2"/>
    <property type="match status" value="1"/>
</dbReference>
<dbReference type="Proteomes" id="UP000282211">
    <property type="component" value="Unassembled WGS sequence"/>
</dbReference>
<evidence type="ECO:0000313" key="3">
    <source>
        <dbReference type="EMBL" id="RKQ69690.1"/>
    </source>
</evidence>
<reference evidence="3 4" key="1">
    <citation type="submission" date="2018-10" db="EMBL/GenBank/DDBJ databases">
        <title>Genomic Encyclopedia of Type Strains, Phase IV (KMG-IV): sequencing the most valuable type-strain genomes for metagenomic binning, comparative biology and taxonomic classification.</title>
        <authorList>
            <person name="Goeker M."/>
        </authorList>
    </citation>
    <scope>NUCLEOTIDE SEQUENCE [LARGE SCALE GENOMIC DNA]</scope>
    <source>
        <strain evidence="3 4">DSM 22008</strain>
    </source>
</reference>
<dbReference type="InterPro" id="IPR036663">
    <property type="entry name" value="Fumarylacetoacetase_C_sf"/>
</dbReference>
<organism evidence="3 4">
    <name type="scientific">Litorimonas taeanensis</name>
    <dbReference type="NCBI Taxonomy" id="568099"/>
    <lineage>
        <taxon>Bacteria</taxon>
        <taxon>Pseudomonadati</taxon>
        <taxon>Pseudomonadota</taxon>
        <taxon>Alphaproteobacteria</taxon>
        <taxon>Maricaulales</taxon>
        <taxon>Robiginitomaculaceae</taxon>
    </lineage>
</organism>
<dbReference type="GO" id="GO:0016787">
    <property type="term" value="F:hydrolase activity"/>
    <property type="evidence" value="ECO:0007669"/>
    <property type="project" value="UniProtKB-KW"/>
</dbReference>
<dbReference type="PANTHER" id="PTHR43211:SF1">
    <property type="entry name" value="BLL6422 PROTEIN"/>
    <property type="match status" value="1"/>
</dbReference>
<dbReference type="AlphaFoldDB" id="A0A420WFB8"/>
<keyword evidence="4" id="KW-1185">Reference proteome</keyword>
<proteinExistence type="predicted"/>
<evidence type="ECO:0000313" key="4">
    <source>
        <dbReference type="Proteomes" id="UP000282211"/>
    </source>
</evidence>
<sequence length="337" mass="36598">MKLASLKDGRDGQLVIVSRDLTTATDAADIALTLQAALDEWDVVSPQLAARYELLNAGSIEATFPFDQTDCDSPLPRAYTWMDGSAYLNHVELVRKARNAEVPESFYSDPLMYQGGSDTFIGPRDAILAIDESHGIDMEAEITVITDDVPMGVTPKDAESHIKLVMLVNDVSLRGLIPNELRKGFGFVNGKASSAFSPVAVTPDELGEAWCDNTIDLPLLVDYNGKPFGKANAKTDMTFNMAELVAHAAKTRDLCAGSIIGSGTVSNKFEGGEGKKIEHGGVGYSCIAEIRMIEKIQTGEFITPFMRFGDTVGIEMNDAKGQSIFGRIENKVERYED</sequence>
<comment type="caution">
    <text evidence="3">The sequence shown here is derived from an EMBL/GenBank/DDBJ whole genome shotgun (WGS) entry which is preliminary data.</text>
</comment>
<dbReference type="Pfam" id="PF01557">
    <property type="entry name" value="FAA_hydrolase"/>
    <property type="match status" value="1"/>
</dbReference>
<feature type="domain" description="Fumarylacetoacetase N-terminal" evidence="2">
    <location>
        <begin position="1"/>
        <end position="77"/>
    </location>
</feature>
<name>A0A420WFB8_9PROT</name>
<dbReference type="InParanoid" id="A0A420WFB8"/>
<gene>
    <name evidence="3" type="ORF">DES40_2494</name>
</gene>
<dbReference type="EMBL" id="RBII01000002">
    <property type="protein sequence ID" value="RKQ69690.1"/>
    <property type="molecule type" value="Genomic_DNA"/>
</dbReference>
<dbReference type="InterPro" id="IPR011234">
    <property type="entry name" value="Fumarylacetoacetase-like_C"/>
</dbReference>
<keyword evidence="3" id="KW-0378">Hydrolase</keyword>
<evidence type="ECO:0000259" key="2">
    <source>
        <dbReference type="Pfam" id="PF18288"/>
    </source>
</evidence>